<dbReference type="EMBL" id="FQXT01000002">
    <property type="protein sequence ID" value="SHH76225.1"/>
    <property type="molecule type" value="Genomic_DNA"/>
</dbReference>
<organism evidence="2 3">
    <name type="scientific">Leeuwenhoekiella palythoae</name>
    <dbReference type="NCBI Taxonomy" id="573501"/>
    <lineage>
        <taxon>Bacteria</taxon>
        <taxon>Pseudomonadati</taxon>
        <taxon>Bacteroidota</taxon>
        <taxon>Flavobacteriia</taxon>
        <taxon>Flavobacteriales</taxon>
        <taxon>Flavobacteriaceae</taxon>
        <taxon>Leeuwenhoekiella</taxon>
    </lineage>
</organism>
<evidence type="ECO:0000313" key="2">
    <source>
        <dbReference type="EMBL" id="SHH76225.1"/>
    </source>
</evidence>
<protein>
    <recommendedName>
        <fullName evidence="4">Virus attachment protein p12 family protein</fullName>
    </recommendedName>
</protein>
<proteinExistence type="predicted"/>
<dbReference type="AlphaFoldDB" id="A0A1M5VLW7"/>
<evidence type="ECO:0008006" key="4">
    <source>
        <dbReference type="Google" id="ProtNLM"/>
    </source>
</evidence>
<feature type="transmembrane region" description="Helical" evidence="1">
    <location>
        <begin position="6"/>
        <end position="24"/>
    </location>
</feature>
<name>A0A1M5VLW7_9FLAO</name>
<evidence type="ECO:0000256" key="1">
    <source>
        <dbReference type="SAM" id="Phobius"/>
    </source>
</evidence>
<gene>
    <name evidence="2" type="ORF">SAMN04487999_0810</name>
</gene>
<keyword evidence="1" id="KW-0812">Transmembrane</keyword>
<keyword evidence="1" id="KW-1133">Transmembrane helix</keyword>
<keyword evidence="1" id="KW-0472">Membrane</keyword>
<reference evidence="3" key="1">
    <citation type="submission" date="2016-11" db="EMBL/GenBank/DDBJ databases">
        <authorList>
            <person name="Varghese N."/>
            <person name="Submissions S."/>
        </authorList>
    </citation>
    <scope>NUCLEOTIDE SEQUENCE [LARGE SCALE GENOMIC DNA]</scope>
    <source>
        <strain evidence="3">DSM 19859</strain>
    </source>
</reference>
<dbReference type="STRING" id="573501.SAMN04487999_0810"/>
<dbReference type="Pfam" id="PF12669">
    <property type="entry name" value="FeoB_associated"/>
    <property type="match status" value="1"/>
</dbReference>
<accession>A0A1M5VLW7</accession>
<sequence length="46" mass="5088">MLQNILVVLIFLIAVGYLVTKYIWKPAFLNGKSNDKSCGSDNCGCH</sequence>
<evidence type="ECO:0000313" key="3">
    <source>
        <dbReference type="Proteomes" id="UP000184240"/>
    </source>
</evidence>
<dbReference type="Proteomes" id="UP000184240">
    <property type="component" value="Unassembled WGS sequence"/>
</dbReference>
<dbReference type="RefSeq" id="WP_164916909.1">
    <property type="nucleotide sequence ID" value="NZ_FQXT01000002.1"/>
</dbReference>